<dbReference type="Pfam" id="PF00629">
    <property type="entry name" value="MAM"/>
    <property type="match status" value="1"/>
</dbReference>
<dbReference type="Pfam" id="PF00008">
    <property type="entry name" value="EGF"/>
    <property type="match status" value="1"/>
</dbReference>
<evidence type="ECO:0000256" key="4">
    <source>
        <dbReference type="ARBA" id="ARBA00023157"/>
    </source>
</evidence>
<dbReference type="Pfam" id="PF00094">
    <property type="entry name" value="VWD"/>
    <property type="match status" value="2"/>
</dbReference>
<evidence type="ECO:0000256" key="5">
    <source>
        <dbReference type="ARBA" id="ARBA00023180"/>
    </source>
</evidence>
<dbReference type="InterPro" id="IPR001846">
    <property type="entry name" value="VWF_type-D"/>
</dbReference>
<reference evidence="12" key="1">
    <citation type="submission" date="2025-08" db="UniProtKB">
        <authorList>
            <consortium name="RefSeq"/>
        </authorList>
    </citation>
    <scope>IDENTIFICATION</scope>
</reference>
<protein>
    <submittedName>
        <fullName evidence="12">Zonadhesin-like</fullName>
    </submittedName>
</protein>
<dbReference type="InterPro" id="IPR014853">
    <property type="entry name" value="VWF/SSPO/ZAN-like_Cys-rich_dom"/>
</dbReference>
<dbReference type="PROSITE" id="PS00022">
    <property type="entry name" value="EGF_1"/>
    <property type="match status" value="1"/>
</dbReference>
<dbReference type="InterPro" id="IPR036084">
    <property type="entry name" value="Ser_inhib-like_sf"/>
</dbReference>
<dbReference type="InterPro" id="IPR052749">
    <property type="entry name" value="Alpha-tectorin"/>
</dbReference>
<feature type="compositionally biased region" description="Low complexity" evidence="7">
    <location>
        <begin position="85"/>
        <end position="99"/>
    </location>
</feature>
<accession>A0A6I9YBE8</accession>
<comment type="caution">
    <text evidence="6">Lacks conserved residue(s) required for the propagation of feature annotation.</text>
</comment>
<feature type="domain" description="MAM" evidence="9">
    <location>
        <begin position="1"/>
        <end position="86"/>
    </location>
</feature>
<organism evidence="11 12">
    <name type="scientific">Thamnophis sirtalis</name>
    <dbReference type="NCBI Taxonomy" id="35019"/>
    <lineage>
        <taxon>Eukaryota</taxon>
        <taxon>Metazoa</taxon>
        <taxon>Chordata</taxon>
        <taxon>Craniata</taxon>
        <taxon>Vertebrata</taxon>
        <taxon>Euteleostomi</taxon>
        <taxon>Lepidosauria</taxon>
        <taxon>Squamata</taxon>
        <taxon>Bifurcata</taxon>
        <taxon>Unidentata</taxon>
        <taxon>Episquamata</taxon>
        <taxon>Toxicofera</taxon>
        <taxon>Serpentes</taxon>
        <taxon>Colubroidea</taxon>
        <taxon>Colubridae</taxon>
        <taxon>Natricinae</taxon>
        <taxon>Thamnophis</taxon>
    </lineage>
</organism>
<feature type="disulfide bond" evidence="6">
    <location>
        <begin position="1047"/>
        <end position="1056"/>
    </location>
</feature>
<keyword evidence="5" id="KW-0325">Glycoprotein</keyword>
<evidence type="ECO:0000259" key="8">
    <source>
        <dbReference type="PROSITE" id="PS50026"/>
    </source>
</evidence>
<keyword evidence="4 6" id="KW-1015">Disulfide bond</keyword>
<evidence type="ECO:0000256" key="6">
    <source>
        <dbReference type="PROSITE-ProRule" id="PRU00076"/>
    </source>
</evidence>
<dbReference type="PROSITE" id="PS50026">
    <property type="entry name" value="EGF_3"/>
    <property type="match status" value="2"/>
</dbReference>
<dbReference type="SUPFAM" id="SSF57196">
    <property type="entry name" value="EGF/Laminin"/>
    <property type="match status" value="1"/>
</dbReference>
<feature type="domain" description="EGF-like" evidence="8">
    <location>
        <begin position="1019"/>
        <end position="1057"/>
    </location>
</feature>
<keyword evidence="2" id="KW-0732">Signal</keyword>
<dbReference type="Gene3D" id="2.10.70.10">
    <property type="entry name" value="Complement Module, domain 1"/>
    <property type="match status" value="1"/>
</dbReference>
<dbReference type="FunFam" id="2.10.25.10:FF:000055">
    <property type="entry name" value="alpha-tectorin isoform X1"/>
    <property type="match status" value="1"/>
</dbReference>
<dbReference type="InterPro" id="IPR025615">
    <property type="entry name" value="TILa_dom"/>
</dbReference>
<evidence type="ECO:0000256" key="1">
    <source>
        <dbReference type="ARBA" id="ARBA00004370"/>
    </source>
</evidence>
<dbReference type="PANTHER" id="PTHR46160:SF8">
    <property type="entry name" value="VWFD DOMAIN-CONTAINING PROTEIN"/>
    <property type="match status" value="1"/>
</dbReference>
<dbReference type="OrthoDB" id="5945029at2759"/>
<feature type="domain" description="VWFD" evidence="10">
    <location>
        <begin position="146"/>
        <end position="326"/>
    </location>
</feature>
<name>A0A6I9YBE8_9SAUR</name>
<evidence type="ECO:0000256" key="2">
    <source>
        <dbReference type="ARBA" id="ARBA00022729"/>
    </source>
</evidence>
<dbReference type="Pfam" id="PF08742">
    <property type="entry name" value="C8"/>
    <property type="match status" value="2"/>
</dbReference>
<dbReference type="GeneID" id="106548588"/>
<dbReference type="KEGG" id="tsr:106548588"/>
<dbReference type="PROSITE" id="PS51233">
    <property type="entry name" value="VWFD"/>
    <property type="match status" value="2"/>
</dbReference>
<feature type="domain" description="VWFD" evidence="10">
    <location>
        <begin position="622"/>
        <end position="800"/>
    </location>
</feature>
<evidence type="ECO:0000259" key="10">
    <source>
        <dbReference type="PROSITE" id="PS51233"/>
    </source>
</evidence>
<feature type="region of interest" description="Disordered" evidence="7">
    <location>
        <begin position="77"/>
        <end position="143"/>
    </location>
</feature>
<dbReference type="InterPro" id="IPR000998">
    <property type="entry name" value="MAM_dom"/>
</dbReference>
<dbReference type="InterPro" id="IPR000742">
    <property type="entry name" value="EGF"/>
</dbReference>
<dbReference type="Pfam" id="PF01826">
    <property type="entry name" value="TIL"/>
    <property type="match status" value="3"/>
</dbReference>
<dbReference type="GO" id="GO:0016020">
    <property type="term" value="C:membrane"/>
    <property type="evidence" value="ECO:0007669"/>
    <property type="project" value="UniProtKB-SubCell"/>
</dbReference>
<dbReference type="Gene3D" id="2.10.25.10">
    <property type="entry name" value="Laminin"/>
    <property type="match status" value="3"/>
</dbReference>
<evidence type="ECO:0000256" key="3">
    <source>
        <dbReference type="ARBA" id="ARBA00023136"/>
    </source>
</evidence>
<proteinExistence type="predicted"/>
<sequence>MCFSFWYHMYGVAQKMALHFYVILDDAPPFLVWSETGSKGNRWKTGEFGIAHQGRVKILLEGVRGEDFRSDVAVDDISVQGGDCPSRTTSTPGPTTTRTPPTPSQEPTPTTTEPTTPEPTPTPTEPTTAEPEPTPSPTRPTVPAPSICTASGDPHYTTFDGQVHHFMGNCTYTLAKACSNSTRGLEAFDVSTTNEHRGSNRAVSYVHSVHVAVHGSQVSLLKNRKVNVNGTRRNLPVYIGGNKIVVRLSGSYVILITDFGLSVRFDGNHYVEVAMPAEYQGLLCGLCGNFNGNPGDDNLKPDGEPAGDSTQLGNSWLVPDNSSICSSPAESCDPKLEEEIQRNSACRLIADPTGPFGQCHALVDPARFLENCIYDVCLTQGQQTSVCHGLQAYAASCANAGLCVEWRNSTLCPVSCPVNSHYSSCGTSCPSSCVKPPGLPPCSPLPTDGCFCNEGFVLSGDTCVPEADCGCVDGQGNYYQVGFPPLGREAGRTRSGPASLAADLHSKGTILHTRRSIRTDFNIYAGELCEKPPGGQCLEGCVCHQGFVLSDDQCVPLSQCGCQDKDGRYHKIGESWLTPHCSQKCRCRKGGAIKCQDFGCEPGEVCDTKKDGKLHCKPTGFGNCLVTGDPHYLTFDGLLHHFQGLHTYVLAQTRPDASDRLEPLSIEGTNRLVAGSGQPSVLKELRIRVYNHTVLFRQRRKLVVDGVATEPPARPHEGLRIQQSGRQIFLESDFGLSVSFDGLENSGILLPNSYKRSLEGLCGNFDGRFKNDFAKPDGTLVKDVQTFGESWRVPVQRGSSHLRRNRVAEEPPEEAELDVGFSPLCSEEDIKVFSGNSACGILADPKGPFRGCLAHQDPDPFLQSCVFDMCREANRSARLCPILEQYAKGCQSKSLSVADWRAASGCAVQCQPHSHYNPCMSACPPSCSDLAAPASCSSPCLEGCECESGYVLSGFDCVPFRDCGCSFLGKYYKVGDRFMADDCSQDCVCRDSSSLDCKATGCPQDFHCRIFNFTRGCYQADPCEPNSCANNGTCVLDDSPDTFHCECLENYEGLLCETRVTPEADPCQPNPCLNNGICVRHNSS</sequence>
<dbReference type="Gene3D" id="2.60.120.200">
    <property type="match status" value="1"/>
</dbReference>
<dbReference type="CDD" id="cd19941">
    <property type="entry name" value="TIL"/>
    <property type="match status" value="3"/>
</dbReference>
<gene>
    <name evidence="12" type="primary">LOC106548588</name>
</gene>
<dbReference type="CDD" id="cd06263">
    <property type="entry name" value="MAM"/>
    <property type="match status" value="1"/>
</dbReference>
<dbReference type="InterPro" id="IPR013320">
    <property type="entry name" value="ConA-like_dom_sf"/>
</dbReference>
<dbReference type="PANTHER" id="PTHR46160">
    <property type="entry name" value="ALPHA-TECTORIN-RELATED"/>
    <property type="match status" value="1"/>
</dbReference>
<dbReference type="SMART" id="SM00216">
    <property type="entry name" value="VWD"/>
    <property type="match status" value="2"/>
</dbReference>
<evidence type="ECO:0000259" key="9">
    <source>
        <dbReference type="PROSITE" id="PS50060"/>
    </source>
</evidence>
<dbReference type="Pfam" id="PF12714">
    <property type="entry name" value="TILa"/>
    <property type="match status" value="2"/>
</dbReference>
<evidence type="ECO:0000313" key="11">
    <source>
        <dbReference type="Proteomes" id="UP000504617"/>
    </source>
</evidence>
<comment type="subcellular location">
    <subcellularLocation>
        <location evidence="1">Membrane</location>
    </subcellularLocation>
</comment>
<feature type="non-terminal residue" evidence="12">
    <location>
        <position position="1084"/>
    </location>
</feature>
<dbReference type="SMART" id="SM00832">
    <property type="entry name" value="C8"/>
    <property type="match status" value="2"/>
</dbReference>
<dbReference type="InterPro" id="IPR002919">
    <property type="entry name" value="TIL_dom"/>
</dbReference>
<evidence type="ECO:0000256" key="7">
    <source>
        <dbReference type="SAM" id="MobiDB-lite"/>
    </source>
</evidence>
<evidence type="ECO:0000313" key="12">
    <source>
        <dbReference type="RefSeq" id="XP_013921456.1"/>
    </source>
</evidence>
<dbReference type="AlphaFoldDB" id="A0A6I9YBE8"/>
<dbReference type="RefSeq" id="XP_013921456.1">
    <property type="nucleotide sequence ID" value="XM_014065981.1"/>
</dbReference>
<dbReference type="SUPFAM" id="SSF57567">
    <property type="entry name" value="Serine protease inhibitors"/>
    <property type="match status" value="3"/>
</dbReference>
<keyword evidence="3" id="KW-0472">Membrane</keyword>
<feature type="disulfide bond" evidence="6">
    <location>
        <begin position="1028"/>
        <end position="1045"/>
    </location>
</feature>
<dbReference type="SMART" id="SM00181">
    <property type="entry name" value="EGF"/>
    <property type="match status" value="4"/>
</dbReference>
<feature type="domain" description="EGF-like" evidence="8">
    <location>
        <begin position="1063"/>
        <end position="1084"/>
    </location>
</feature>
<keyword evidence="11" id="KW-1185">Reference proteome</keyword>
<feature type="compositionally biased region" description="Pro residues" evidence="7">
    <location>
        <begin position="132"/>
        <end position="143"/>
    </location>
</feature>
<dbReference type="PROSITE" id="PS50060">
    <property type="entry name" value="MAM_2"/>
    <property type="match status" value="1"/>
</dbReference>
<dbReference type="Proteomes" id="UP000504617">
    <property type="component" value="Unplaced"/>
</dbReference>
<keyword evidence="6" id="KW-0245">EGF-like domain</keyword>
<dbReference type="SUPFAM" id="SSF49899">
    <property type="entry name" value="Concanavalin A-like lectins/glucanases"/>
    <property type="match status" value="1"/>
</dbReference>